<feature type="region of interest" description="Disordered" evidence="1">
    <location>
        <begin position="134"/>
        <end position="153"/>
    </location>
</feature>
<dbReference type="AlphaFoldDB" id="A0A644SJS7"/>
<protein>
    <recommendedName>
        <fullName evidence="3">DUF1320 domain-containing protein</fullName>
    </recommendedName>
</protein>
<comment type="caution">
    <text evidence="2">The sequence shown here is derived from an EMBL/GenBank/DDBJ whole genome shotgun (WGS) entry which is preliminary data.</text>
</comment>
<dbReference type="EMBL" id="VSSQ01000001">
    <property type="protein sequence ID" value="MPL54918.1"/>
    <property type="molecule type" value="Genomic_DNA"/>
</dbReference>
<sequence length="153" mass="17335">MAFLEIDDMGTVIYDYQIEQIADGNDEALPEAINAAIDEVMGYLTPNQKKNWQDGRPLYDVDTIFAKTGTERNSLLLQITKTITKFHFIDICNADILYERAKSNYDRALTKLKDLANGNLTIKSLPLLDNSVDESGEEPLPYRSGSRTKFNHE</sequence>
<evidence type="ECO:0000256" key="1">
    <source>
        <dbReference type="SAM" id="MobiDB-lite"/>
    </source>
</evidence>
<reference evidence="2" key="1">
    <citation type="submission" date="2019-08" db="EMBL/GenBank/DDBJ databases">
        <authorList>
            <person name="Kucharzyk K."/>
            <person name="Murdoch R.W."/>
            <person name="Higgins S."/>
            <person name="Loffler F."/>
        </authorList>
    </citation>
    <scope>NUCLEOTIDE SEQUENCE</scope>
</reference>
<proteinExistence type="predicted"/>
<gene>
    <name evidence="2" type="ORF">SDC9_00384</name>
</gene>
<evidence type="ECO:0000313" key="2">
    <source>
        <dbReference type="EMBL" id="MPL54918.1"/>
    </source>
</evidence>
<name>A0A644SJS7_9ZZZZ</name>
<organism evidence="2">
    <name type="scientific">bioreactor metagenome</name>
    <dbReference type="NCBI Taxonomy" id="1076179"/>
    <lineage>
        <taxon>unclassified sequences</taxon>
        <taxon>metagenomes</taxon>
        <taxon>ecological metagenomes</taxon>
    </lineage>
</organism>
<accession>A0A644SJS7</accession>
<evidence type="ECO:0008006" key="3">
    <source>
        <dbReference type="Google" id="ProtNLM"/>
    </source>
</evidence>